<gene>
    <name evidence="1" type="ORF">K469DRAFT_579299</name>
</gene>
<organism evidence="1 2">
    <name type="scientific">Zopfia rhizophila CBS 207.26</name>
    <dbReference type="NCBI Taxonomy" id="1314779"/>
    <lineage>
        <taxon>Eukaryota</taxon>
        <taxon>Fungi</taxon>
        <taxon>Dikarya</taxon>
        <taxon>Ascomycota</taxon>
        <taxon>Pezizomycotina</taxon>
        <taxon>Dothideomycetes</taxon>
        <taxon>Dothideomycetes incertae sedis</taxon>
        <taxon>Zopfiaceae</taxon>
        <taxon>Zopfia</taxon>
    </lineage>
</organism>
<dbReference type="OrthoDB" id="62952at2759"/>
<dbReference type="PANTHER" id="PTHR42085:SF2">
    <property type="entry name" value="F-BOX DOMAIN-CONTAINING PROTEIN"/>
    <property type="match status" value="1"/>
</dbReference>
<dbReference type="PANTHER" id="PTHR42085">
    <property type="entry name" value="F-BOX DOMAIN-CONTAINING PROTEIN"/>
    <property type="match status" value="1"/>
</dbReference>
<sequence length="237" mass="27327">MPTNFLSLPSEVRNDIYEQLLVLEDPITSLTPGLLLANKTVHREASSLLYAQNRFDFTRCNFEHVALFLEQIGRNNANYIRHIYVDFPEFHYLDLQDVTLEDDSIHILEKIQGHCNKLSTITTSIHSTNAMELRLDALDCPKVVTEAMALVNTHFRAISSLQEIIVEVYEDGPSDHIRREMKSHGWTISATEYVEESGSDRSFGDIEDYDYGYDDADYDDDDYDIDNDSDFWRRAGD</sequence>
<dbReference type="InterPro" id="IPR038883">
    <property type="entry name" value="AN11006-like"/>
</dbReference>
<dbReference type="Proteomes" id="UP000800200">
    <property type="component" value="Unassembled WGS sequence"/>
</dbReference>
<keyword evidence="2" id="KW-1185">Reference proteome</keyword>
<reference evidence="1" key="1">
    <citation type="journal article" date="2020" name="Stud. Mycol.">
        <title>101 Dothideomycetes genomes: a test case for predicting lifestyles and emergence of pathogens.</title>
        <authorList>
            <person name="Haridas S."/>
            <person name="Albert R."/>
            <person name="Binder M."/>
            <person name="Bloem J."/>
            <person name="Labutti K."/>
            <person name="Salamov A."/>
            <person name="Andreopoulos B."/>
            <person name="Baker S."/>
            <person name="Barry K."/>
            <person name="Bills G."/>
            <person name="Bluhm B."/>
            <person name="Cannon C."/>
            <person name="Castanera R."/>
            <person name="Culley D."/>
            <person name="Daum C."/>
            <person name="Ezra D."/>
            <person name="Gonzalez J."/>
            <person name="Henrissat B."/>
            <person name="Kuo A."/>
            <person name="Liang C."/>
            <person name="Lipzen A."/>
            <person name="Lutzoni F."/>
            <person name="Magnuson J."/>
            <person name="Mondo S."/>
            <person name="Nolan M."/>
            <person name="Ohm R."/>
            <person name="Pangilinan J."/>
            <person name="Park H.-J."/>
            <person name="Ramirez L."/>
            <person name="Alfaro M."/>
            <person name="Sun H."/>
            <person name="Tritt A."/>
            <person name="Yoshinaga Y."/>
            <person name="Zwiers L.-H."/>
            <person name="Turgeon B."/>
            <person name="Goodwin S."/>
            <person name="Spatafora J."/>
            <person name="Crous P."/>
            <person name="Grigoriev I."/>
        </authorList>
    </citation>
    <scope>NUCLEOTIDE SEQUENCE</scope>
    <source>
        <strain evidence="1">CBS 207.26</strain>
    </source>
</reference>
<dbReference type="EMBL" id="ML994637">
    <property type="protein sequence ID" value="KAF2184522.1"/>
    <property type="molecule type" value="Genomic_DNA"/>
</dbReference>
<evidence type="ECO:0000313" key="1">
    <source>
        <dbReference type="EMBL" id="KAF2184522.1"/>
    </source>
</evidence>
<name>A0A6A6E1E2_9PEZI</name>
<evidence type="ECO:0000313" key="2">
    <source>
        <dbReference type="Proteomes" id="UP000800200"/>
    </source>
</evidence>
<proteinExistence type="predicted"/>
<dbReference type="AlphaFoldDB" id="A0A6A6E1E2"/>
<protein>
    <submittedName>
        <fullName evidence="1">Uncharacterized protein</fullName>
    </submittedName>
</protein>
<accession>A0A6A6E1E2</accession>